<organism evidence="8">
    <name type="scientific">Acididesulfobacillus acetoxydans</name>
    <dbReference type="NCBI Taxonomy" id="1561005"/>
    <lineage>
        <taxon>Bacteria</taxon>
        <taxon>Bacillati</taxon>
        <taxon>Bacillota</taxon>
        <taxon>Clostridia</taxon>
        <taxon>Eubacteriales</taxon>
        <taxon>Peptococcaceae</taxon>
        <taxon>Acididesulfobacillus</taxon>
    </lineage>
</organism>
<dbReference type="Proteomes" id="UP001071230">
    <property type="component" value="Unassembled WGS sequence"/>
</dbReference>
<accession>A0A8S0WPT0</accession>
<dbReference type="EMBL" id="CDGJ01000078">
    <property type="protein sequence ID" value="CEJ08013.1"/>
    <property type="molecule type" value="Genomic_DNA"/>
</dbReference>
<dbReference type="Pfam" id="PF04138">
    <property type="entry name" value="GtrA_DPMS_TM"/>
    <property type="match status" value="1"/>
</dbReference>
<dbReference type="AlphaFoldDB" id="A0A8S0WPT0"/>
<reference evidence="9" key="1">
    <citation type="submission" date="2014-11" db="EMBL/GenBank/DDBJ databases">
        <authorList>
            <person name="Hornung B.V."/>
        </authorList>
    </citation>
    <scope>NUCLEOTIDE SEQUENCE</scope>
    <source>
        <strain evidence="9">INE</strain>
    </source>
</reference>
<dbReference type="InterPro" id="IPR051401">
    <property type="entry name" value="GtrA_CellWall_Glycosyl"/>
</dbReference>
<name>A0A8S0WPT0_9FIRM</name>
<reference evidence="8" key="2">
    <citation type="submission" date="2020-01" db="EMBL/GenBank/DDBJ databases">
        <authorList>
            <person name="Hornung B."/>
        </authorList>
    </citation>
    <scope>NUCLEOTIDE SEQUENCE</scope>
    <source>
        <strain evidence="8">PacBioINE</strain>
    </source>
</reference>
<dbReference type="PANTHER" id="PTHR38459:SF1">
    <property type="entry name" value="PROPHAGE BACTOPRENOL-LINKED GLUCOSE TRANSLOCASE HOMOLOG"/>
    <property type="match status" value="1"/>
</dbReference>
<feature type="transmembrane region" description="Helical" evidence="6">
    <location>
        <begin position="43"/>
        <end position="68"/>
    </location>
</feature>
<keyword evidence="5 6" id="KW-0472">Membrane</keyword>
<sequence length="181" mass="20721">MSSALTGNENLEAEMESGVRKNRWPAVWPASTKRTFKYYPGQIVQFLVVGGLNAVIDIGMLDLILYIWPTTNDGLLILFNTFAYTLAILNSYIWNSRITFRQHARQDIREKAYFLIQAGISLFLSNFTFLTAFHELTALDLPNWVVQNAAKALAMAIPSTASFLFMKYWVFRRSGRRVKKP</sequence>
<evidence type="ECO:0000256" key="4">
    <source>
        <dbReference type="ARBA" id="ARBA00022989"/>
    </source>
</evidence>
<evidence type="ECO:0000256" key="2">
    <source>
        <dbReference type="ARBA" id="ARBA00009399"/>
    </source>
</evidence>
<dbReference type="GO" id="GO:0000271">
    <property type="term" value="P:polysaccharide biosynthetic process"/>
    <property type="evidence" value="ECO:0007669"/>
    <property type="project" value="InterPro"/>
</dbReference>
<proteinExistence type="inferred from homology"/>
<protein>
    <submittedName>
        <fullName evidence="8">GtrA-like protein</fullName>
    </submittedName>
</protein>
<feature type="domain" description="GtrA/DPMS transmembrane" evidence="7">
    <location>
        <begin position="45"/>
        <end position="171"/>
    </location>
</feature>
<feature type="transmembrane region" description="Helical" evidence="6">
    <location>
        <begin position="153"/>
        <end position="171"/>
    </location>
</feature>
<keyword evidence="10" id="KW-1185">Reference proteome</keyword>
<evidence type="ECO:0000256" key="3">
    <source>
        <dbReference type="ARBA" id="ARBA00022692"/>
    </source>
</evidence>
<evidence type="ECO:0000256" key="1">
    <source>
        <dbReference type="ARBA" id="ARBA00004141"/>
    </source>
</evidence>
<comment type="subcellular location">
    <subcellularLocation>
        <location evidence="1">Membrane</location>
        <topology evidence="1">Multi-pass membrane protein</topology>
    </subcellularLocation>
</comment>
<evidence type="ECO:0000259" key="7">
    <source>
        <dbReference type="Pfam" id="PF04138"/>
    </source>
</evidence>
<dbReference type="PANTHER" id="PTHR38459">
    <property type="entry name" value="PROPHAGE BACTOPRENOL-LINKED GLUCOSE TRANSLOCASE HOMOLOG"/>
    <property type="match status" value="1"/>
</dbReference>
<feature type="transmembrane region" description="Helical" evidence="6">
    <location>
        <begin position="113"/>
        <end position="133"/>
    </location>
</feature>
<dbReference type="RefSeq" id="WP_240985563.1">
    <property type="nucleotide sequence ID" value="NZ_CDGJ01000078.1"/>
</dbReference>
<keyword evidence="3 6" id="KW-0812">Transmembrane</keyword>
<dbReference type="KEGG" id="aacx:DEACI_2816"/>
<dbReference type="Proteomes" id="UP000836597">
    <property type="component" value="Chromosome"/>
</dbReference>
<keyword evidence="4 6" id="KW-1133">Transmembrane helix</keyword>
<dbReference type="GO" id="GO:0005886">
    <property type="term" value="C:plasma membrane"/>
    <property type="evidence" value="ECO:0007669"/>
    <property type="project" value="TreeGrafter"/>
</dbReference>
<evidence type="ECO:0000256" key="6">
    <source>
        <dbReference type="SAM" id="Phobius"/>
    </source>
</evidence>
<evidence type="ECO:0000313" key="8">
    <source>
        <dbReference type="EMBL" id="CAA7602144.1"/>
    </source>
</evidence>
<dbReference type="EMBL" id="LR746496">
    <property type="protein sequence ID" value="CAA7602144.1"/>
    <property type="molecule type" value="Genomic_DNA"/>
</dbReference>
<gene>
    <name evidence="9" type="ORF">DEACI_2488</name>
    <name evidence="8" type="ORF">DEACI_2816</name>
</gene>
<feature type="transmembrane region" description="Helical" evidence="6">
    <location>
        <begin position="74"/>
        <end position="93"/>
    </location>
</feature>
<comment type="similarity">
    <text evidence="2">Belongs to the GtrA family.</text>
</comment>
<evidence type="ECO:0000256" key="5">
    <source>
        <dbReference type="ARBA" id="ARBA00023136"/>
    </source>
</evidence>
<evidence type="ECO:0000313" key="10">
    <source>
        <dbReference type="Proteomes" id="UP001071230"/>
    </source>
</evidence>
<dbReference type="InterPro" id="IPR007267">
    <property type="entry name" value="GtrA_DPMS_TM"/>
</dbReference>
<evidence type="ECO:0000313" key="9">
    <source>
        <dbReference type="EMBL" id="CEJ08013.1"/>
    </source>
</evidence>